<feature type="domain" description="Beta-galactosidase trimerisation" evidence="1">
    <location>
        <begin position="408"/>
        <end position="479"/>
    </location>
</feature>
<dbReference type="GO" id="GO:0005975">
    <property type="term" value="P:carbohydrate metabolic process"/>
    <property type="evidence" value="ECO:0007669"/>
    <property type="project" value="InterPro"/>
</dbReference>
<evidence type="ECO:0000313" key="3">
    <source>
        <dbReference type="Proteomes" id="UP000824041"/>
    </source>
</evidence>
<dbReference type="SUPFAM" id="SSF52317">
    <property type="entry name" value="Class I glutamine amidotransferase-like"/>
    <property type="match status" value="1"/>
</dbReference>
<gene>
    <name evidence="2" type="ORF">IAA21_05410</name>
</gene>
<dbReference type="AlphaFoldDB" id="A0A9D2DSE0"/>
<name>A0A9D2DSE0_9FIRM</name>
<organism evidence="2 3">
    <name type="scientific">Candidatus Blautia faecigallinarum</name>
    <dbReference type="NCBI Taxonomy" id="2838488"/>
    <lineage>
        <taxon>Bacteria</taxon>
        <taxon>Bacillati</taxon>
        <taxon>Bacillota</taxon>
        <taxon>Clostridia</taxon>
        <taxon>Lachnospirales</taxon>
        <taxon>Lachnospiraceae</taxon>
        <taxon>Blautia</taxon>
    </lineage>
</organism>
<comment type="caution">
    <text evidence="2">The sequence shown here is derived from an EMBL/GenBank/DDBJ whole genome shotgun (WGS) entry which is preliminary data.</text>
</comment>
<dbReference type="Pfam" id="PF14871">
    <property type="entry name" value="GHL6"/>
    <property type="match status" value="1"/>
</dbReference>
<dbReference type="InterPro" id="IPR017853">
    <property type="entry name" value="GH"/>
</dbReference>
<evidence type="ECO:0000259" key="1">
    <source>
        <dbReference type="Pfam" id="PF08532"/>
    </source>
</evidence>
<dbReference type="InterPro" id="IPR013738">
    <property type="entry name" value="Beta_galactosidase_Trimer"/>
</dbReference>
<dbReference type="InterPro" id="IPR028212">
    <property type="entry name" value="GHL6"/>
</dbReference>
<dbReference type="EMBL" id="DXBU01000074">
    <property type="protein sequence ID" value="HIZ22220.1"/>
    <property type="molecule type" value="Genomic_DNA"/>
</dbReference>
<dbReference type="Gene3D" id="3.20.20.80">
    <property type="entry name" value="Glycosidases"/>
    <property type="match status" value="1"/>
</dbReference>
<reference evidence="2" key="1">
    <citation type="journal article" date="2021" name="PeerJ">
        <title>Extensive microbial diversity within the chicken gut microbiome revealed by metagenomics and culture.</title>
        <authorList>
            <person name="Gilroy R."/>
            <person name="Ravi A."/>
            <person name="Getino M."/>
            <person name="Pursley I."/>
            <person name="Horton D.L."/>
            <person name="Alikhan N.F."/>
            <person name="Baker D."/>
            <person name="Gharbi K."/>
            <person name="Hall N."/>
            <person name="Watson M."/>
            <person name="Adriaenssens E.M."/>
            <person name="Foster-Nyarko E."/>
            <person name="Jarju S."/>
            <person name="Secka A."/>
            <person name="Antonio M."/>
            <person name="Oren A."/>
            <person name="Chaudhuri R.R."/>
            <person name="La Ragione R."/>
            <person name="Hildebrand F."/>
            <person name="Pallen M.J."/>
        </authorList>
    </citation>
    <scope>NUCLEOTIDE SEQUENCE</scope>
    <source>
        <strain evidence="2">14324</strain>
    </source>
</reference>
<dbReference type="Gene3D" id="3.40.50.880">
    <property type="match status" value="1"/>
</dbReference>
<sequence>MSLRYQDSKRCYLIDHHSPDPPDVTLETLDISEYERFFDTAGIDSLMVYCKDHWGVTYFDSKVPGSRKHPGVKGDWIRQVRDLTAKKGIEFVAYYCIEYDEGAARRFPEWRVRKADGTPLIRDDLYAKWSLCCYQTGYREYSLSHLEEIVREYHPDALFLDIFGASLCYCPNCKEKFQKKYGYALPETEEGLSEHRLDVVDFLDGNAKEYLEELKRRVKAVDPTIAITINFSCHYPKEIRDLLDYQYSEPLLKDNWFSSAYARDTAKGQHPMLAPGEASQVYNYDTKAQYICDLSSIAAQGCRVGMYSGSQHYDGTLDMPEAEQLGSVFTVLKELEPYLVDRSPVRHAAIIQSDASKSVNAFPFHPDAILRMKKHNPHTHAILGAMELCEYEKIPYSILPEGEASADVLSGYDLVILPEVYIVSENLKELLTAYTQKGGKVLISGKTGLWNADFSMREEFALSDIMGVSFKSIHTEYAQNDWSAYLKKCPDASYEGMLAKTTPPVSDFFLEAECTGAHPEFTFVLPCVACTPDHWVNWWSPPPGKETDYPALTINAYGEGTVFYAAFDLFTMAAAETYRQVQPLFHQIYGKLGVRPVIRNVTDIPHILRTAYFETESSYYVHQISTLAHEYKGDFTPISGGKLELTVPVRAAKMVYPEAKELSVTEKDGVYTVELPQVSLQQFIVLEKN</sequence>
<accession>A0A9D2DSE0</accession>
<protein>
    <submittedName>
        <fullName evidence="2">Beta-galactosidase trimerization domain-containing protein</fullName>
    </submittedName>
</protein>
<dbReference type="CDD" id="cd03143">
    <property type="entry name" value="A4_beta-galactosidase_middle_domain"/>
    <property type="match status" value="1"/>
</dbReference>
<dbReference type="GO" id="GO:0004565">
    <property type="term" value="F:beta-galactosidase activity"/>
    <property type="evidence" value="ECO:0007669"/>
    <property type="project" value="InterPro"/>
</dbReference>
<dbReference type="InterPro" id="IPR029062">
    <property type="entry name" value="Class_I_gatase-like"/>
</dbReference>
<evidence type="ECO:0000313" key="2">
    <source>
        <dbReference type="EMBL" id="HIZ22220.1"/>
    </source>
</evidence>
<reference evidence="2" key="2">
    <citation type="submission" date="2021-04" db="EMBL/GenBank/DDBJ databases">
        <authorList>
            <person name="Gilroy R."/>
        </authorList>
    </citation>
    <scope>NUCLEOTIDE SEQUENCE</scope>
    <source>
        <strain evidence="2">14324</strain>
    </source>
</reference>
<dbReference type="Pfam" id="PF08532">
    <property type="entry name" value="Glyco_hydro_42M"/>
    <property type="match status" value="1"/>
</dbReference>
<dbReference type="SUPFAM" id="SSF51445">
    <property type="entry name" value="(Trans)glycosidases"/>
    <property type="match status" value="1"/>
</dbReference>
<proteinExistence type="predicted"/>
<dbReference type="Proteomes" id="UP000824041">
    <property type="component" value="Unassembled WGS sequence"/>
</dbReference>